<organism evidence="1 2">
    <name type="scientific">Potamilus streckersoni</name>
    <dbReference type="NCBI Taxonomy" id="2493646"/>
    <lineage>
        <taxon>Eukaryota</taxon>
        <taxon>Metazoa</taxon>
        <taxon>Spiralia</taxon>
        <taxon>Lophotrochozoa</taxon>
        <taxon>Mollusca</taxon>
        <taxon>Bivalvia</taxon>
        <taxon>Autobranchia</taxon>
        <taxon>Heteroconchia</taxon>
        <taxon>Palaeoheterodonta</taxon>
        <taxon>Unionida</taxon>
        <taxon>Unionoidea</taxon>
        <taxon>Unionidae</taxon>
        <taxon>Ambleminae</taxon>
        <taxon>Lampsilini</taxon>
        <taxon>Potamilus</taxon>
    </lineage>
</organism>
<dbReference type="EMBL" id="JAEAOA010000709">
    <property type="protein sequence ID" value="KAK3578261.1"/>
    <property type="molecule type" value="Genomic_DNA"/>
</dbReference>
<dbReference type="Proteomes" id="UP001195483">
    <property type="component" value="Unassembled WGS sequence"/>
</dbReference>
<name>A0AAE0RRC1_9BIVA</name>
<keyword evidence="2" id="KW-1185">Reference proteome</keyword>
<reference evidence="1" key="3">
    <citation type="submission" date="2023-05" db="EMBL/GenBank/DDBJ databases">
        <authorList>
            <person name="Smith C.H."/>
        </authorList>
    </citation>
    <scope>NUCLEOTIDE SEQUENCE</scope>
    <source>
        <strain evidence="1">CHS0354</strain>
        <tissue evidence="1">Mantle</tissue>
    </source>
</reference>
<proteinExistence type="predicted"/>
<reference evidence="1" key="1">
    <citation type="journal article" date="2021" name="Genome Biol. Evol.">
        <title>A High-Quality Reference Genome for a Parasitic Bivalve with Doubly Uniparental Inheritance (Bivalvia: Unionida).</title>
        <authorList>
            <person name="Smith C.H."/>
        </authorList>
    </citation>
    <scope>NUCLEOTIDE SEQUENCE</scope>
    <source>
        <strain evidence="1">CHS0354</strain>
    </source>
</reference>
<protein>
    <submittedName>
        <fullName evidence="1">Uncharacterized protein</fullName>
    </submittedName>
</protein>
<gene>
    <name evidence="1" type="ORF">CHS0354_011584</name>
</gene>
<evidence type="ECO:0000313" key="2">
    <source>
        <dbReference type="Proteomes" id="UP001195483"/>
    </source>
</evidence>
<dbReference type="AlphaFoldDB" id="A0AAE0RRC1"/>
<reference evidence="1" key="2">
    <citation type="journal article" date="2021" name="Genome Biol. Evol.">
        <title>Developing a high-quality reference genome for a parasitic bivalve with doubly uniparental inheritance (Bivalvia: Unionida).</title>
        <authorList>
            <person name="Smith C.H."/>
        </authorList>
    </citation>
    <scope>NUCLEOTIDE SEQUENCE</scope>
    <source>
        <strain evidence="1">CHS0354</strain>
        <tissue evidence="1">Mantle</tissue>
    </source>
</reference>
<evidence type="ECO:0000313" key="1">
    <source>
        <dbReference type="EMBL" id="KAK3578261.1"/>
    </source>
</evidence>
<accession>A0AAE0RRC1</accession>
<sequence length="54" mass="6401">MQSQRFLFAISGESVEPKWEGILLVTEFRLWIYYACSRKVQEAAELVLRNYDES</sequence>
<comment type="caution">
    <text evidence="1">The sequence shown here is derived from an EMBL/GenBank/DDBJ whole genome shotgun (WGS) entry which is preliminary data.</text>
</comment>